<organism evidence="1 2">
    <name type="scientific">Vibrio thalassae</name>
    <dbReference type="NCBI Taxonomy" id="1243014"/>
    <lineage>
        <taxon>Bacteria</taxon>
        <taxon>Pseudomonadati</taxon>
        <taxon>Pseudomonadota</taxon>
        <taxon>Gammaproteobacteria</taxon>
        <taxon>Vibrionales</taxon>
        <taxon>Vibrionaceae</taxon>
        <taxon>Vibrio</taxon>
    </lineage>
</organism>
<dbReference type="EMBL" id="OANU01000049">
    <property type="protein sequence ID" value="SNX49183.1"/>
    <property type="molecule type" value="Genomic_DNA"/>
</dbReference>
<dbReference type="Proteomes" id="UP000219336">
    <property type="component" value="Unassembled WGS sequence"/>
</dbReference>
<evidence type="ECO:0000313" key="1">
    <source>
        <dbReference type="EMBL" id="SNX49183.1"/>
    </source>
</evidence>
<reference evidence="2" key="1">
    <citation type="submission" date="2016-06" db="EMBL/GenBank/DDBJ databases">
        <authorList>
            <person name="Rodrigo-Torres L."/>
            <person name="Arahal R.D."/>
            <person name="Lucena T."/>
        </authorList>
    </citation>
    <scope>NUCLEOTIDE SEQUENCE [LARGE SCALE GENOMIC DNA]</scope>
    <source>
        <strain evidence="2">CECT8203</strain>
    </source>
</reference>
<proteinExistence type="predicted"/>
<name>A0A240ELQ2_9VIBR</name>
<dbReference type="AlphaFoldDB" id="A0A240ELQ2"/>
<protein>
    <submittedName>
        <fullName evidence="1">Uncharacterized protein</fullName>
    </submittedName>
</protein>
<accession>A0A240ELQ2</accession>
<sequence>MWFDRYGSQILISNVNSLLGTRVKNSFVTNKISVLVVFVKVKNKIR</sequence>
<gene>
    <name evidence="1" type="ORF">VTH8203_02826</name>
</gene>
<evidence type="ECO:0000313" key="2">
    <source>
        <dbReference type="Proteomes" id="UP000219336"/>
    </source>
</evidence>
<keyword evidence="2" id="KW-1185">Reference proteome</keyword>